<name>A0A139XGT0_9CYAN</name>
<evidence type="ECO:0008006" key="3">
    <source>
        <dbReference type="Google" id="ProtNLM"/>
    </source>
</evidence>
<sequence>MPYPFPGMNPYLENPEFWPEVHHLIIGILAESLNPQLLPKYRAAIEKRVYQVSGEDSIFVGIPDVTVEQSRTGTSLKPSHNVAVANPPSTPVAVAVPMPMEFREGYLEIREIATKEVVTVIEVLSPTNKRPGKGRNIYEQKRQEVLGSRTNLVEIDLLRGGEPMPVFGNSTQGNYRILVSHGDRRPRADLFVFNLPDKIPTFSLPLRSQDRLPSVDLQVLLSCVYDRAGYDVAIDYTKEPVPPLTKLEAEWMDSLLREKGLR</sequence>
<organism evidence="1 2">
    <name type="scientific">Scytonema hofmannii PCC 7110</name>
    <dbReference type="NCBI Taxonomy" id="128403"/>
    <lineage>
        <taxon>Bacteria</taxon>
        <taxon>Bacillati</taxon>
        <taxon>Cyanobacteriota</taxon>
        <taxon>Cyanophyceae</taxon>
        <taxon>Nostocales</taxon>
        <taxon>Scytonemataceae</taxon>
        <taxon>Scytonema</taxon>
    </lineage>
</organism>
<keyword evidence="2" id="KW-1185">Reference proteome</keyword>
<evidence type="ECO:0000313" key="2">
    <source>
        <dbReference type="Proteomes" id="UP000076925"/>
    </source>
</evidence>
<protein>
    <recommendedName>
        <fullName evidence="3">DUF4058 domain-containing protein</fullName>
    </recommendedName>
</protein>
<evidence type="ECO:0000313" key="1">
    <source>
        <dbReference type="EMBL" id="KYC43900.1"/>
    </source>
</evidence>
<dbReference type="AlphaFoldDB" id="A0A139XGT0"/>
<dbReference type="STRING" id="128403.WA1_01745"/>
<accession>A0A139XGT0</accession>
<gene>
    <name evidence="1" type="ORF">WA1_01745</name>
</gene>
<proteinExistence type="predicted"/>
<dbReference type="InterPro" id="IPR025132">
    <property type="entry name" value="DUF4058"/>
</dbReference>
<comment type="caution">
    <text evidence="1">The sequence shown here is derived from an EMBL/GenBank/DDBJ whole genome shotgun (WGS) entry which is preliminary data.</text>
</comment>
<dbReference type="Proteomes" id="UP000076925">
    <property type="component" value="Unassembled WGS sequence"/>
</dbReference>
<dbReference type="EMBL" id="ANNX02000012">
    <property type="protein sequence ID" value="KYC43900.1"/>
    <property type="molecule type" value="Genomic_DNA"/>
</dbReference>
<reference evidence="1 2" key="1">
    <citation type="journal article" date="2013" name="Genome Biol. Evol.">
        <title>Genomes of Stigonematalean cyanobacteria (subsection V) and the evolution of oxygenic photosynthesis from prokaryotes to plastids.</title>
        <authorList>
            <person name="Dagan T."/>
            <person name="Roettger M."/>
            <person name="Stucken K."/>
            <person name="Landan G."/>
            <person name="Koch R."/>
            <person name="Major P."/>
            <person name="Gould S.B."/>
            <person name="Goremykin V.V."/>
            <person name="Rippka R."/>
            <person name="Tandeau de Marsac N."/>
            <person name="Gugger M."/>
            <person name="Lockhart P.J."/>
            <person name="Allen J.F."/>
            <person name="Brune I."/>
            <person name="Maus I."/>
            <person name="Puhler A."/>
            <person name="Martin W.F."/>
        </authorList>
    </citation>
    <scope>NUCLEOTIDE SEQUENCE [LARGE SCALE GENOMIC DNA]</scope>
    <source>
        <strain evidence="1 2">PCC 7110</strain>
    </source>
</reference>
<dbReference type="OrthoDB" id="517639at2"/>
<dbReference type="Pfam" id="PF13267">
    <property type="entry name" value="DUF4058"/>
    <property type="match status" value="1"/>
</dbReference>
<dbReference type="RefSeq" id="WP_017748726.1">
    <property type="nucleotide sequence ID" value="NZ_KQ976354.1"/>
</dbReference>